<sequence length="110" mass="12279">MIHVGSNDRTRPESVITHKHFHHIFDFLRSSGTSVFVSGVKPTDGRGSDCTGRGFYSSAQMVSIQFNSVYLYSAIYIASSQSTSQSQVHTFQLIVTIEQFSQIQLFIQIG</sequence>
<gene>
    <name evidence="1" type="ORF">XENOCAPTIV_028152</name>
</gene>
<reference evidence="1 2" key="1">
    <citation type="submission" date="2021-06" db="EMBL/GenBank/DDBJ databases">
        <authorList>
            <person name="Palmer J.M."/>
        </authorList>
    </citation>
    <scope>NUCLEOTIDE SEQUENCE [LARGE SCALE GENOMIC DNA]</scope>
    <source>
        <strain evidence="1 2">XC_2019</strain>
        <tissue evidence="1">Muscle</tissue>
    </source>
</reference>
<dbReference type="Proteomes" id="UP001434883">
    <property type="component" value="Unassembled WGS sequence"/>
</dbReference>
<name>A0ABV0QBT1_9TELE</name>
<keyword evidence="2" id="KW-1185">Reference proteome</keyword>
<evidence type="ECO:0000313" key="1">
    <source>
        <dbReference type="EMBL" id="MEQ2193256.1"/>
    </source>
</evidence>
<protein>
    <submittedName>
        <fullName evidence="1">Uncharacterized protein</fullName>
    </submittedName>
</protein>
<evidence type="ECO:0000313" key="2">
    <source>
        <dbReference type="Proteomes" id="UP001434883"/>
    </source>
</evidence>
<comment type="caution">
    <text evidence="1">The sequence shown here is derived from an EMBL/GenBank/DDBJ whole genome shotgun (WGS) entry which is preliminary data.</text>
</comment>
<proteinExistence type="predicted"/>
<accession>A0ABV0QBT1</accession>
<organism evidence="1 2">
    <name type="scientific">Xenoophorus captivus</name>
    <dbReference type="NCBI Taxonomy" id="1517983"/>
    <lineage>
        <taxon>Eukaryota</taxon>
        <taxon>Metazoa</taxon>
        <taxon>Chordata</taxon>
        <taxon>Craniata</taxon>
        <taxon>Vertebrata</taxon>
        <taxon>Euteleostomi</taxon>
        <taxon>Actinopterygii</taxon>
        <taxon>Neopterygii</taxon>
        <taxon>Teleostei</taxon>
        <taxon>Neoteleostei</taxon>
        <taxon>Acanthomorphata</taxon>
        <taxon>Ovalentaria</taxon>
        <taxon>Atherinomorphae</taxon>
        <taxon>Cyprinodontiformes</taxon>
        <taxon>Goodeidae</taxon>
        <taxon>Xenoophorus</taxon>
    </lineage>
</organism>
<dbReference type="EMBL" id="JAHRIN010007583">
    <property type="protein sequence ID" value="MEQ2193256.1"/>
    <property type="molecule type" value="Genomic_DNA"/>
</dbReference>